<dbReference type="GeneID" id="18826322"/>
<dbReference type="OrthoDB" id="3365439at2759"/>
<feature type="compositionally biased region" description="Basic and acidic residues" evidence="1">
    <location>
        <begin position="16"/>
        <end position="33"/>
    </location>
</feature>
<gene>
    <name evidence="2" type="ORF">AGABI1DRAFT_125509</name>
</gene>
<feature type="compositionally biased region" description="Basic and acidic residues" evidence="1">
    <location>
        <begin position="67"/>
        <end position="76"/>
    </location>
</feature>
<dbReference type="InParanoid" id="K5XI78"/>
<evidence type="ECO:0000256" key="1">
    <source>
        <dbReference type="SAM" id="MobiDB-lite"/>
    </source>
</evidence>
<feature type="compositionally biased region" description="Basic and acidic residues" evidence="1">
    <location>
        <begin position="136"/>
        <end position="149"/>
    </location>
</feature>
<dbReference type="OMA" id="KPPTFRH"/>
<dbReference type="Proteomes" id="UP000008493">
    <property type="component" value="Unassembled WGS sequence"/>
</dbReference>
<feature type="region of interest" description="Disordered" evidence="1">
    <location>
        <begin position="1"/>
        <end position="209"/>
    </location>
</feature>
<dbReference type="AlphaFoldDB" id="K5XI78"/>
<evidence type="ECO:0000313" key="2">
    <source>
        <dbReference type="EMBL" id="EKM83032.1"/>
    </source>
</evidence>
<keyword evidence="3" id="KW-1185">Reference proteome</keyword>
<reference evidence="3" key="1">
    <citation type="journal article" date="2012" name="Proc. Natl. Acad. Sci. U.S.A.">
        <title>Genome sequence of the button mushroom Agaricus bisporus reveals mechanisms governing adaptation to a humic-rich ecological niche.</title>
        <authorList>
            <person name="Morin E."/>
            <person name="Kohler A."/>
            <person name="Baker A.R."/>
            <person name="Foulongne-Oriol M."/>
            <person name="Lombard V."/>
            <person name="Nagy L.G."/>
            <person name="Ohm R.A."/>
            <person name="Patyshakuliyeva A."/>
            <person name="Brun A."/>
            <person name="Aerts A.L."/>
            <person name="Bailey A.M."/>
            <person name="Billette C."/>
            <person name="Coutinho P.M."/>
            <person name="Deakin G."/>
            <person name="Doddapaneni H."/>
            <person name="Floudas D."/>
            <person name="Grimwood J."/>
            <person name="Hilden K."/>
            <person name="Kuees U."/>
            <person name="LaButti K.M."/>
            <person name="Lapidus A."/>
            <person name="Lindquist E.A."/>
            <person name="Lucas S.M."/>
            <person name="Murat C."/>
            <person name="Riley R.W."/>
            <person name="Salamov A.A."/>
            <person name="Schmutz J."/>
            <person name="Subramanian V."/>
            <person name="Woesten H.A.B."/>
            <person name="Xu J."/>
            <person name="Eastwood D.C."/>
            <person name="Foster G.D."/>
            <person name="Sonnenberg A.S."/>
            <person name="Cullen D."/>
            <person name="de Vries R.P."/>
            <person name="Lundell T."/>
            <person name="Hibbett D.S."/>
            <person name="Henrissat B."/>
            <person name="Burton K.S."/>
            <person name="Kerrigan R.W."/>
            <person name="Challen M.P."/>
            <person name="Grigoriev I.V."/>
            <person name="Martin F."/>
        </authorList>
    </citation>
    <scope>NUCLEOTIDE SEQUENCE [LARGE SCALE GENOMIC DNA]</scope>
    <source>
        <strain evidence="3">JB137-S8 / ATCC MYA-4627 / FGSC 10392</strain>
    </source>
</reference>
<evidence type="ECO:0000313" key="3">
    <source>
        <dbReference type="Proteomes" id="UP000008493"/>
    </source>
</evidence>
<evidence type="ECO:0008006" key="4">
    <source>
        <dbReference type="Google" id="ProtNLM"/>
    </source>
</evidence>
<proteinExistence type="predicted"/>
<dbReference type="EMBL" id="JH971386">
    <property type="protein sequence ID" value="EKM83032.1"/>
    <property type="molecule type" value="Genomic_DNA"/>
</dbReference>
<feature type="compositionally biased region" description="Basic residues" evidence="1">
    <location>
        <begin position="1"/>
        <end position="12"/>
    </location>
</feature>
<dbReference type="HOGENOM" id="CLU_120577_0_0_1"/>
<organism evidence="2 3">
    <name type="scientific">Agaricus bisporus var. burnettii (strain JB137-S8 / ATCC MYA-4627 / FGSC 10392)</name>
    <name type="common">White button mushroom</name>
    <dbReference type="NCBI Taxonomy" id="597362"/>
    <lineage>
        <taxon>Eukaryota</taxon>
        <taxon>Fungi</taxon>
        <taxon>Dikarya</taxon>
        <taxon>Basidiomycota</taxon>
        <taxon>Agaricomycotina</taxon>
        <taxon>Agaricomycetes</taxon>
        <taxon>Agaricomycetidae</taxon>
        <taxon>Agaricales</taxon>
        <taxon>Agaricineae</taxon>
        <taxon>Agaricaceae</taxon>
        <taxon>Agaricus</taxon>
    </lineage>
</organism>
<dbReference type="RefSeq" id="XP_007326887.1">
    <property type="nucleotide sequence ID" value="XM_007326825.1"/>
</dbReference>
<dbReference type="eggNOG" id="ENOG502ST8C">
    <property type="taxonomic scope" value="Eukaryota"/>
</dbReference>
<feature type="compositionally biased region" description="Polar residues" evidence="1">
    <location>
        <begin position="115"/>
        <end position="134"/>
    </location>
</feature>
<name>K5XI78_AGABU</name>
<accession>K5XI78</accession>
<sequence>MPDPQKRKKPPTFRHYPPDRAKKLKKDWVEKAKIKSRWKAQKRKEGIASLRSGKGEEEHGDDENDKESEGLGHLDSNEVSVEHPGTASGDSSDESDEPSPPTPPSRSPSRRRKSNNQPFPNNKHQTSSARNHTSTHPRDDKKESVRDLFQKAYSKSTLHTYKADPFKRGRNHHQHQNQGRGSFDNARGRGGNVNSRGRGRGRGQPNMKLRMNAMLAKITEQTKTQ</sequence>
<dbReference type="KEGG" id="abp:AGABI1DRAFT125509"/>
<protein>
    <recommendedName>
        <fullName evidence="4">rRNA-processing protein FYV7</fullName>
    </recommendedName>
</protein>